<reference evidence="5" key="1">
    <citation type="submission" date="2007-04" db="EMBL/GenBank/DDBJ databases">
        <authorList>
            <consortium name="The Broad Institute Genome Sequencing Platform"/>
            <person name="Birren B."/>
            <person name="Lander E."/>
            <person name="Galagan J."/>
            <person name="Nusbaum C."/>
            <person name="Devon K."/>
            <person name="Ma L.-J."/>
            <person name="Jaffe D."/>
            <person name="Butler J."/>
            <person name="Alvarez P."/>
            <person name="Gnerre S."/>
            <person name="Grabherr M."/>
            <person name="Kleber M."/>
            <person name="Mauceli E."/>
            <person name="Brockman W."/>
            <person name="MacCallum I.A."/>
            <person name="Young S."/>
            <person name="LaButti K."/>
            <person name="DeCaprio D."/>
            <person name="Crawford M."/>
            <person name="Koehrsen M."/>
            <person name="Engels R."/>
            <person name="Montgomery P."/>
            <person name="Pearson M."/>
            <person name="Howarth C."/>
            <person name="Larson L."/>
            <person name="White J."/>
            <person name="O'Leary S."/>
            <person name="Kodira C."/>
            <person name="Zeng Q."/>
            <person name="Yandava C."/>
            <person name="Alvarado L."/>
            <person name="Kistler C."/>
            <person name="Shim W.-B."/>
            <person name="Kang S."/>
            <person name="Woloshuk C."/>
        </authorList>
    </citation>
    <scope>NUCLEOTIDE SEQUENCE</scope>
    <source>
        <strain evidence="5">4287</strain>
    </source>
</reference>
<evidence type="ECO:0000256" key="3">
    <source>
        <dbReference type="ARBA" id="ARBA00023242"/>
    </source>
</evidence>
<dbReference type="InterPro" id="IPR050613">
    <property type="entry name" value="Sec_Metabolite_Reg"/>
</dbReference>
<dbReference type="EMBL" id="DS231711">
    <property type="protein sequence ID" value="KNB12639.1"/>
    <property type="molecule type" value="Genomic_DNA"/>
</dbReference>
<dbReference type="GO" id="GO:0005634">
    <property type="term" value="C:nucleus"/>
    <property type="evidence" value="ECO:0007669"/>
    <property type="project" value="UniProtKB-SubCell"/>
</dbReference>
<dbReference type="Proteomes" id="UP000009097">
    <property type="component" value="Unassembled WGS sequence"/>
</dbReference>
<dbReference type="GO" id="GO:0008270">
    <property type="term" value="F:zinc ion binding"/>
    <property type="evidence" value="ECO:0007669"/>
    <property type="project" value="InterPro"/>
</dbReference>
<dbReference type="SMART" id="SM00066">
    <property type="entry name" value="GAL4"/>
    <property type="match status" value="1"/>
</dbReference>
<dbReference type="PROSITE" id="PS50048">
    <property type="entry name" value="ZN2_CY6_FUNGAL_2"/>
    <property type="match status" value="1"/>
</dbReference>
<keyword evidence="2" id="KW-0479">Metal-binding</keyword>
<dbReference type="GO" id="GO:0003677">
    <property type="term" value="F:DNA binding"/>
    <property type="evidence" value="ECO:0007669"/>
    <property type="project" value="InterPro"/>
</dbReference>
<dbReference type="Pfam" id="PF00172">
    <property type="entry name" value="Zn_clus"/>
    <property type="match status" value="1"/>
</dbReference>
<dbReference type="InterPro" id="IPR001138">
    <property type="entry name" value="Zn2Cys6_DnaBD"/>
</dbReference>
<evidence type="ECO:0000256" key="1">
    <source>
        <dbReference type="ARBA" id="ARBA00004123"/>
    </source>
</evidence>
<dbReference type="CDD" id="cd12148">
    <property type="entry name" value="fungal_TF_MHR"/>
    <property type="match status" value="1"/>
</dbReference>
<keyword evidence="3" id="KW-0539">Nucleus</keyword>
<dbReference type="GeneID" id="28953549"/>
<dbReference type="KEGG" id="fox:FOXG_12195"/>
<dbReference type="InterPro" id="IPR036864">
    <property type="entry name" value="Zn2-C6_fun-type_DNA-bd_sf"/>
</dbReference>
<sequence>MEHRSSDAVALRSTQRAPRSCLSCSSRKVKCDKSVPCSRCIKRGQAESCVREMVLIRGQVTTWQGGPETPTYQELKEENHRLRREIMALKSREGRQPTMNVAQAQQFENSLDDVEYTPGELDDGLWESLASESNIDRSSVLNWADIILPDEDTSKKLVEFDRTWNSWVHYALEYPQFKDECDHFVGSLEKALALDKADVSWLALYFSVLSTALLMMEDNEAQSLQLPNDLPMEQVSRNWYDAAIFCLHKADFLRVANVHNVQAIAVLCMTFNNRGDSEMGHHLRVSAIRIAQTLRLGQDNDKREGQHLSIEAERRLWWTLVICEWLNLTHQSPVIDESDSKVPLPSIPHPAPQGGLVDPVHYHIFMARTSQVIYTFRISLKYGSKSLNSVVDIVKAADEGLASIIDTLPSHLQPESDSATNTDIQALETTQPWIKWQRYDLTLVLLHLRMHINHVLQNQWLSSPEEYHWARTVSVTSAMSLIWINRSWDQPASTRKQWALSYHIYSSAMFLLREFQSTSSKDNREYLEAIEAGLVLLDAVESHNLLARHAARVLRQRINEAVT</sequence>
<dbReference type="RefSeq" id="XP_018250684.1">
    <property type="nucleotide sequence ID" value="XM_018391936.1"/>
</dbReference>
<dbReference type="GO" id="GO:0000981">
    <property type="term" value="F:DNA-binding transcription factor activity, RNA polymerase II-specific"/>
    <property type="evidence" value="ECO:0007669"/>
    <property type="project" value="InterPro"/>
</dbReference>
<dbReference type="PANTHER" id="PTHR31001:SF76">
    <property type="entry name" value="ZN(2)-C6 FUNGAL-TYPE DOMAIN-CONTAINING PROTEIN"/>
    <property type="match status" value="1"/>
</dbReference>
<dbReference type="VEuPathDB" id="FungiDB:FOXG_12195"/>
<comment type="subcellular location">
    <subcellularLocation>
        <location evidence="1">Nucleus</location>
    </subcellularLocation>
</comment>
<name>A0A0J9VNF6_FUSO4</name>
<accession>A0A0J9VNF6</accession>
<dbReference type="GO" id="GO:0006351">
    <property type="term" value="P:DNA-templated transcription"/>
    <property type="evidence" value="ECO:0007669"/>
    <property type="project" value="InterPro"/>
</dbReference>
<dbReference type="CDD" id="cd00067">
    <property type="entry name" value="GAL4"/>
    <property type="match status" value="1"/>
</dbReference>
<evidence type="ECO:0000256" key="2">
    <source>
        <dbReference type="ARBA" id="ARBA00022723"/>
    </source>
</evidence>
<reference evidence="5" key="2">
    <citation type="journal article" date="2010" name="Nature">
        <title>Comparative genomics reveals mobile pathogenicity chromosomes in Fusarium.</title>
        <authorList>
            <person name="Ma L.J."/>
            <person name="van der Does H.C."/>
            <person name="Borkovich K.A."/>
            <person name="Coleman J.J."/>
            <person name="Daboussi M.J."/>
            <person name="Di Pietro A."/>
            <person name="Dufresne M."/>
            <person name="Freitag M."/>
            <person name="Grabherr M."/>
            <person name="Henrissat B."/>
            <person name="Houterman P.M."/>
            <person name="Kang S."/>
            <person name="Shim W.B."/>
            <person name="Woloshuk C."/>
            <person name="Xie X."/>
            <person name="Xu J.R."/>
            <person name="Antoniw J."/>
            <person name="Baker S.E."/>
            <person name="Bluhm B.H."/>
            <person name="Breakspear A."/>
            <person name="Brown D.W."/>
            <person name="Butchko R.A."/>
            <person name="Chapman S."/>
            <person name="Coulson R."/>
            <person name="Coutinho P.M."/>
            <person name="Danchin E.G."/>
            <person name="Diener A."/>
            <person name="Gale L.R."/>
            <person name="Gardiner D.M."/>
            <person name="Goff S."/>
            <person name="Hammond-Kosack K.E."/>
            <person name="Hilburn K."/>
            <person name="Hua-Van A."/>
            <person name="Jonkers W."/>
            <person name="Kazan K."/>
            <person name="Kodira C.D."/>
            <person name="Koehrsen M."/>
            <person name="Kumar L."/>
            <person name="Lee Y.H."/>
            <person name="Li L."/>
            <person name="Manners J.M."/>
            <person name="Miranda-Saavedra D."/>
            <person name="Mukherjee M."/>
            <person name="Park G."/>
            <person name="Park J."/>
            <person name="Park S.Y."/>
            <person name="Proctor R.H."/>
            <person name="Regev A."/>
            <person name="Ruiz-Roldan M.C."/>
            <person name="Sain D."/>
            <person name="Sakthikumar S."/>
            <person name="Sykes S."/>
            <person name="Schwartz D.C."/>
            <person name="Turgeon B.G."/>
            <person name="Wapinski I."/>
            <person name="Yoder O."/>
            <person name="Young S."/>
            <person name="Zeng Q."/>
            <person name="Zhou S."/>
            <person name="Galagan J."/>
            <person name="Cuomo C.A."/>
            <person name="Kistler H.C."/>
            <person name="Rep M."/>
        </authorList>
    </citation>
    <scope>NUCLEOTIDE SEQUENCE [LARGE SCALE GENOMIC DNA]</scope>
    <source>
        <strain evidence="5">4287</strain>
    </source>
</reference>
<dbReference type="Gene3D" id="4.10.240.10">
    <property type="entry name" value="Zn(2)-C6 fungal-type DNA-binding domain"/>
    <property type="match status" value="1"/>
</dbReference>
<dbReference type="AlphaFoldDB" id="A0A0J9VNF6"/>
<organism evidence="5 6">
    <name type="scientific">Fusarium oxysporum f. sp. lycopersici (strain 4287 / CBS 123668 / FGSC 9935 / NRRL 34936)</name>
    <name type="common">Fusarium vascular wilt of tomato</name>
    <dbReference type="NCBI Taxonomy" id="426428"/>
    <lineage>
        <taxon>Eukaryota</taxon>
        <taxon>Fungi</taxon>
        <taxon>Dikarya</taxon>
        <taxon>Ascomycota</taxon>
        <taxon>Pezizomycotina</taxon>
        <taxon>Sordariomycetes</taxon>
        <taxon>Hypocreomycetidae</taxon>
        <taxon>Hypocreales</taxon>
        <taxon>Nectriaceae</taxon>
        <taxon>Fusarium</taxon>
        <taxon>Fusarium oxysporum species complex</taxon>
    </lineage>
</organism>
<dbReference type="OrthoDB" id="1747771at2759"/>
<dbReference type="PANTHER" id="PTHR31001">
    <property type="entry name" value="UNCHARACTERIZED TRANSCRIPTIONAL REGULATORY PROTEIN"/>
    <property type="match status" value="1"/>
</dbReference>
<dbReference type="SUPFAM" id="SSF57701">
    <property type="entry name" value="Zn2/Cys6 DNA-binding domain"/>
    <property type="match status" value="1"/>
</dbReference>
<feature type="domain" description="Zn(2)-C6 fungal-type" evidence="4">
    <location>
        <begin position="20"/>
        <end position="51"/>
    </location>
</feature>
<dbReference type="SMART" id="SM00906">
    <property type="entry name" value="Fungal_trans"/>
    <property type="match status" value="1"/>
</dbReference>
<gene>
    <name evidence="5" type="ORF">FOXG_12195</name>
</gene>
<proteinExistence type="predicted"/>
<dbReference type="PROSITE" id="PS00463">
    <property type="entry name" value="ZN2_CY6_FUNGAL_1"/>
    <property type="match status" value="1"/>
</dbReference>
<dbReference type="Pfam" id="PF04082">
    <property type="entry name" value="Fungal_trans"/>
    <property type="match status" value="1"/>
</dbReference>
<evidence type="ECO:0000313" key="5">
    <source>
        <dbReference type="EMBL" id="KNB12639.1"/>
    </source>
</evidence>
<evidence type="ECO:0000259" key="4">
    <source>
        <dbReference type="PROSITE" id="PS50048"/>
    </source>
</evidence>
<evidence type="ECO:0000313" key="6">
    <source>
        <dbReference type="Proteomes" id="UP000009097"/>
    </source>
</evidence>
<protein>
    <recommendedName>
        <fullName evidence="4">Zn(2)-C6 fungal-type domain-containing protein</fullName>
    </recommendedName>
</protein>
<dbReference type="InterPro" id="IPR007219">
    <property type="entry name" value="XnlR_reg_dom"/>
</dbReference>